<accession>A0ABV4TXH6</accession>
<evidence type="ECO:0000313" key="2">
    <source>
        <dbReference type="Proteomes" id="UP001575181"/>
    </source>
</evidence>
<evidence type="ECO:0000313" key="1">
    <source>
        <dbReference type="EMBL" id="MFA9460836.1"/>
    </source>
</evidence>
<organism evidence="1 2">
    <name type="scientific">Thiohalorhabdus methylotrophus</name>
    <dbReference type="NCBI Taxonomy" id="3242694"/>
    <lineage>
        <taxon>Bacteria</taxon>
        <taxon>Pseudomonadati</taxon>
        <taxon>Pseudomonadota</taxon>
        <taxon>Gammaproteobacteria</taxon>
        <taxon>Thiohalorhabdales</taxon>
        <taxon>Thiohalorhabdaceae</taxon>
        <taxon>Thiohalorhabdus</taxon>
    </lineage>
</organism>
<dbReference type="Proteomes" id="UP001575181">
    <property type="component" value="Unassembled WGS sequence"/>
</dbReference>
<proteinExistence type="predicted"/>
<dbReference type="EMBL" id="JBGUAW010000005">
    <property type="protein sequence ID" value="MFA9460836.1"/>
    <property type="molecule type" value="Genomic_DNA"/>
</dbReference>
<gene>
    <name evidence="1" type="ORF">ACERLL_08365</name>
</gene>
<keyword evidence="2" id="KW-1185">Reference proteome</keyword>
<dbReference type="RefSeq" id="WP_373655622.1">
    <property type="nucleotide sequence ID" value="NZ_JBGUAW010000005.1"/>
</dbReference>
<reference evidence="1 2" key="1">
    <citation type="submission" date="2024-08" db="EMBL/GenBank/DDBJ databases">
        <title>Whole-genome sequencing of halo(alkali)philic microorganisms from hypersaline lakes.</title>
        <authorList>
            <person name="Sorokin D.Y."/>
            <person name="Merkel A.Y."/>
            <person name="Messina E."/>
            <person name="Yakimov M."/>
        </authorList>
    </citation>
    <scope>NUCLEOTIDE SEQUENCE [LARGE SCALE GENOMIC DNA]</scope>
    <source>
        <strain evidence="1 2">Cl-TMA</strain>
    </source>
</reference>
<comment type="caution">
    <text evidence="1">The sequence shown here is derived from an EMBL/GenBank/DDBJ whole genome shotgun (WGS) entry which is preliminary data.</text>
</comment>
<protein>
    <submittedName>
        <fullName evidence="1">Uncharacterized protein</fullName>
    </submittedName>
</protein>
<name>A0ABV4TXH6_9GAMM</name>
<sequence>MRIVNQGKEQVQIAVHSEEARFLLSDLKSHAGLMEGEADDLIEALEEAGVEPYEYPTNYRLEYPQHWYNIRRAAPEEVTLTRQEVVGM</sequence>